<feature type="domain" description="Response regulatory" evidence="5">
    <location>
        <begin position="5"/>
        <end position="118"/>
    </location>
</feature>
<dbReference type="Proteomes" id="UP000031561">
    <property type="component" value="Unassembled WGS sequence"/>
</dbReference>
<dbReference type="Pfam" id="PF00072">
    <property type="entry name" value="Response_reg"/>
    <property type="match status" value="1"/>
</dbReference>
<organism evidence="7 8">
    <name type="scientific">Lyngbya confervoides BDU141951</name>
    <dbReference type="NCBI Taxonomy" id="1574623"/>
    <lineage>
        <taxon>Bacteria</taxon>
        <taxon>Bacillati</taxon>
        <taxon>Cyanobacteriota</taxon>
        <taxon>Cyanophyceae</taxon>
        <taxon>Oscillatoriophycideae</taxon>
        <taxon>Oscillatoriales</taxon>
        <taxon>Microcoleaceae</taxon>
        <taxon>Lyngbya</taxon>
    </lineage>
</organism>
<dbReference type="Gene3D" id="3.40.50.2300">
    <property type="match status" value="1"/>
</dbReference>
<evidence type="ECO:0000259" key="5">
    <source>
        <dbReference type="PROSITE" id="PS50110"/>
    </source>
</evidence>
<comment type="caution">
    <text evidence="7">The sequence shown here is derived from an EMBL/GenBank/DDBJ whole genome shotgun (WGS) entry which is preliminary data.</text>
</comment>
<dbReference type="InterPro" id="IPR001867">
    <property type="entry name" value="OmpR/PhoB-type_DNA-bd"/>
</dbReference>
<keyword evidence="1 3" id="KW-0238">DNA-binding</keyword>
<evidence type="ECO:0000256" key="2">
    <source>
        <dbReference type="PROSITE-ProRule" id="PRU00169"/>
    </source>
</evidence>
<feature type="region of interest" description="Disordered" evidence="4">
    <location>
        <begin position="232"/>
        <end position="269"/>
    </location>
</feature>
<dbReference type="Gene3D" id="1.10.10.10">
    <property type="entry name" value="Winged helix-like DNA-binding domain superfamily/Winged helix DNA-binding domain"/>
    <property type="match status" value="1"/>
</dbReference>
<dbReference type="PROSITE" id="PS50110">
    <property type="entry name" value="RESPONSE_REGULATORY"/>
    <property type="match status" value="1"/>
</dbReference>
<evidence type="ECO:0000313" key="8">
    <source>
        <dbReference type="Proteomes" id="UP000031561"/>
    </source>
</evidence>
<evidence type="ECO:0000313" key="7">
    <source>
        <dbReference type="EMBL" id="MCM1984382.1"/>
    </source>
</evidence>
<dbReference type="PANTHER" id="PTHR48111">
    <property type="entry name" value="REGULATOR OF RPOS"/>
    <property type="match status" value="1"/>
</dbReference>
<evidence type="ECO:0000259" key="6">
    <source>
        <dbReference type="PROSITE" id="PS51755"/>
    </source>
</evidence>
<sequence>MAPTHVQVVEGNPHLRSLLGWHLQQNGYSVHLTANMHQGRDVFLKQRPNLVVIDSDLPDGHGLELCRWLHRQNGPLILFISAENNENHVVKGLGAGADDYLRKPFGIQEFLARIHALERRSRPVLPSQLRYGDLRIDLVQRRVHYNRELVELTPQEFSLIFVLAQAEGKALSRSELLERAWPDNIDNPRTVDTHVLSLRKKIEISPQQPQLIQTVRNVGYRLNLEYLQEPDTVSSSGVGLSSNPRLTPFTQPQQSPLNGDRAVYSRKYR</sequence>
<dbReference type="PROSITE" id="PS51755">
    <property type="entry name" value="OMPR_PHOB"/>
    <property type="match status" value="1"/>
</dbReference>
<protein>
    <submittedName>
        <fullName evidence="7">Response regulator transcription factor</fullName>
    </submittedName>
</protein>
<keyword evidence="2" id="KW-0597">Phosphoprotein</keyword>
<dbReference type="Gene3D" id="6.10.250.690">
    <property type="match status" value="1"/>
</dbReference>
<dbReference type="SMART" id="SM00448">
    <property type="entry name" value="REC"/>
    <property type="match status" value="1"/>
</dbReference>
<feature type="compositionally biased region" description="Polar residues" evidence="4">
    <location>
        <begin position="232"/>
        <end position="257"/>
    </location>
</feature>
<feature type="domain" description="OmpR/PhoB-type" evidence="6">
    <location>
        <begin position="126"/>
        <end position="224"/>
    </location>
</feature>
<evidence type="ECO:0000256" key="4">
    <source>
        <dbReference type="SAM" id="MobiDB-lite"/>
    </source>
</evidence>
<dbReference type="CDD" id="cd00383">
    <property type="entry name" value="trans_reg_C"/>
    <property type="match status" value="1"/>
</dbReference>
<reference evidence="7 8" key="1">
    <citation type="journal article" date="2015" name="Genome Announc.">
        <title>Draft Genome Sequence of Filamentous Marine Cyanobacterium Lyngbya confervoides Strain BDU141951.</title>
        <authorList>
            <person name="Chandrababunaidu M.M."/>
            <person name="Sen D."/>
            <person name="Tripathy S."/>
        </authorList>
    </citation>
    <scope>NUCLEOTIDE SEQUENCE [LARGE SCALE GENOMIC DNA]</scope>
    <source>
        <strain evidence="7 8">BDU141951</strain>
    </source>
</reference>
<dbReference type="SMART" id="SM00862">
    <property type="entry name" value="Trans_reg_C"/>
    <property type="match status" value="1"/>
</dbReference>
<evidence type="ECO:0000256" key="3">
    <source>
        <dbReference type="PROSITE-ProRule" id="PRU01091"/>
    </source>
</evidence>
<proteinExistence type="predicted"/>
<keyword evidence="8" id="KW-1185">Reference proteome</keyword>
<accession>A0ABD4T725</accession>
<dbReference type="AlphaFoldDB" id="A0ABD4T725"/>
<dbReference type="PANTHER" id="PTHR48111:SF68">
    <property type="entry name" value="OMPR SUBFAMILY"/>
    <property type="match status" value="1"/>
</dbReference>
<evidence type="ECO:0000256" key="1">
    <source>
        <dbReference type="ARBA" id="ARBA00023125"/>
    </source>
</evidence>
<name>A0ABD4T725_9CYAN</name>
<dbReference type="InterPro" id="IPR036388">
    <property type="entry name" value="WH-like_DNA-bd_sf"/>
</dbReference>
<dbReference type="InterPro" id="IPR039420">
    <property type="entry name" value="WalR-like"/>
</dbReference>
<dbReference type="GO" id="GO:0003677">
    <property type="term" value="F:DNA binding"/>
    <property type="evidence" value="ECO:0007669"/>
    <property type="project" value="UniProtKB-UniRule"/>
</dbReference>
<dbReference type="InterPro" id="IPR001789">
    <property type="entry name" value="Sig_transdc_resp-reg_receiver"/>
</dbReference>
<feature type="DNA-binding region" description="OmpR/PhoB-type" evidence="3">
    <location>
        <begin position="126"/>
        <end position="224"/>
    </location>
</feature>
<gene>
    <name evidence="7" type="ORF">QQ91_0016290</name>
</gene>
<dbReference type="EMBL" id="JTHE03000093">
    <property type="protein sequence ID" value="MCM1984382.1"/>
    <property type="molecule type" value="Genomic_DNA"/>
</dbReference>
<dbReference type="RefSeq" id="WP_166283074.1">
    <property type="nucleotide sequence ID" value="NZ_JTHE03000093.1"/>
</dbReference>
<dbReference type="SUPFAM" id="SSF52172">
    <property type="entry name" value="CheY-like"/>
    <property type="match status" value="1"/>
</dbReference>
<dbReference type="Pfam" id="PF00486">
    <property type="entry name" value="Trans_reg_C"/>
    <property type="match status" value="1"/>
</dbReference>
<feature type="modified residue" description="4-aspartylphosphate" evidence="2">
    <location>
        <position position="54"/>
    </location>
</feature>
<dbReference type="InterPro" id="IPR011006">
    <property type="entry name" value="CheY-like_superfamily"/>
</dbReference>